<sequence length="1010" mass="101590">MRVYFLIDGVIFMRSCLFFLGVSLSAFSCAYGTSVGSDQTGVDKTISGALGGATGSATLNLMQSVQLESGTSDILALSKVTINGASGGTKIAPSGTGLPYSLFKDSTSTTLELDFNNLTFQGFSADNGAIIKSSDQPGVTVGGIGSGPVTFMGNRATNEGGVIYANNGSVIFSGEDSVTFRGNQSADSGGAIAVSGSGNVSLYGTGVVNFSSNKAQSEGGAIYTDSGAVNLSGTGPVSFNCNSSQNGGAINAGGALTISGNVPAVFTNNTGLENGGAINAAGAVTLTNTQFMGNTAGMGGAVYMSSANSLTYKVDSSIIMNPSTGASQGDNDIAGVAGTTFNKTGAGDLTINTMNPGWLGTTNVNAGRFIVGENPENTGATWGGSTTPAGAITVSGTATLGGYGTINASGVTFQTGSTWLLGLNPNTQTAGLLSLTGTLALVPNMNVEIDGLMATSIPTAGYTVATFVGYTGDLVGLNKLLLKSNLTLDSSTSGSLILKQIQIPKPVQLGSTSGTTYPSINLALLAAAAETPSPDTLPVITLGTNTQLESVGDSFPFTGPSYSPSQVTVNGAAGGTTVQPATGISPFTLITTSSTTPALTLSGLTLQGFGSSGQGGAVNAVGPVTLTNTQFVGNSASGSLGGGAVYMSGNTLTYNAATGTTTVNPSATPATLGDNDIAGTSGASFSKIGAGDLVLNGTTFGGHGVVYANNMNFAYSGGSATWLLGLNSANTTPRLIVSGALTLPSAITIDATLPISLTGGYTVANYVTQGAGFTSALSNLNTQLAPYNLLLSPGTASGGYTPLVLTQTQISPGLFLGNFAPGTLAPLTQNVMVTFEVPGYWNSTTKNVDTTKPITSSVPSPGEGLLVRYGNENTAWNGASLPAPGSYFFSPEVAGDQGFIGQIKLNNHYVTSLAVMNNQLTAASGFSTVTPWSWTGSVALPVGQTYAWQLWKTRTYQSTDVEDGVASSYTGGWLAQGKLILTNTGILNVTYQITPNEGFSNSNLTPVTPS</sequence>
<evidence type="ECO:0000256" key="2">
    <source>
        <dbReference type="ARBA" id="ARBA00004442"/>
    </source>
</evidence>
<keyword evidence="9" id="KW-1185">Reference proteome</keyword>
<keyword evidence="6" id="KW-0472">Membrane</keyword>
<gene>
    <name evidence="8" type="ORF">EQU50_06230</name>
</gene>
<evidence type="ECO:0000313" key="9">
    <source>
        <dbReference type="Proteomes" id="UP000293550"/>
    </source>
</evidence>
<dbReference type="Pfam" id="PF02415">
    <property type="entry name" value="Chlam_PMP"/>
    <property type="match status" value="4"/>
</dbReference>
<dbReference type="AlphaFoldDB" id="A0A4Q7DLR8"/>
<evidence type="ECO:0000256" key="1">
    <source>
        <dbReference type="ARBA" id="ARBA00004196"/>
    </source>
</evidence>
<evidence type="ECO:0000256" key="6">
    <source>
        <dbReference type="ARBA" id="ARBA00023136"/>
    </source>
</evidence>
<evidence type="ECO:0000256" key="3">
    <source>
        <dbReference type="ARBA" id="ARBA00004613"/>
    </source>
</evidence>
<dbReference type="InterPro" id="IPR011050">
    <property type="entry name" value="Pectin_lyase_fold/virulence"/>
</dbReference>
<keyword evidence="7" id="KW-0998">Cell outer membrane</keyword>
<dbReference type="SUPFAM" id="SSF51126">
    <property type="entry name" value="Pectin lyase-like"/>
    <property type="match status" value="1"/>
</dbReference>
<proteinExistence type="predicted"/>
<evidence type="ECO:0000256" key="5">
    <source>
        <dbReference type="ARBA" id="ARBA00022729"/>
    </source>
</evidence>
<organism evidence="8 9">
    <name type="scientific">Candidatus Finniella inopinata</name>
    <dbReference type="NCBI Taxonomy" id="1696036"/>
    <lineage>
        <taxon>Bacteria</taxon>
        <taxon>Pseudomonadati</taxon>
        <taxon>Pseudomonadota</taxon>
        <taxon>Alphaproteobacteria</taxon>
        <taxon>Holosporales</taxon>
        <taxon>Candidatus Paracaedibacteraceae</taxon>
        <taxon>Candidatus Finniella</taxon>
    </lineage>
</organism>
<dbReference type="OrthoDB" id="6053567at2"/>
<protein>
    <submittedName>
        <fullName evidence="8">Uncharacterized protein</fullName>
    </submittedName>
</protein>
<keyword evidence="5" id="KW-0732">Signal</keyword>
<evidence type="ECO:0000256" key="7">
    <source>
        <dbReference type="ARBA" id="ARBA00023237"/>
    </source>
</evidence>
<evidence type="ECO:0000256" key="4">
    <source>
        <dbReference type="ARBA" id="ARBA00022525"/>
    </source>
</evidence>
<dbReference type="InterPro" id="IPR003368">
    <property type="entry name" value="POMP_repeat"/>
</dbReference>
<reference evidence="8 9" key="1">
    <citation type="submission" date="2018-10" db="EMBL/GenBank/DDBJ databases">
        <title>An updated phylogeny of the Alphaproteobacteria reveals that the parasitic Rickettsiales and Holosporales have independent origins.</title>
        <authorList>
            <person name="Munoz-Gomez S.A."/>
            <person name="Hess S."/>
            <person name="Burger G."/>
            <person name="Lang B.F."/>
            <person name="Susko E."/>
            <person name="Slamovits C.H."/>
            <person name="Roger A.J."/>
        </authorList>
    </citation>
    <scope>NUCLEOTIDE SEQUENCE [LARGE SCALE GENOMIC DNA]</scope>
    <source>
        <strain evidence="8">HOLO01</strain>
    </source>
</reference>
<accession>A0A4Q7DLR8</accession>
<evidence type="ECO:0000313" key="8">
    <source>
        <dbReference type="EMBL" id="RZI45696.1"/>
    </source>
</evidence>
<dbReference type="Proteomes" id="UP000293550">
    <property type="component" value="Unassembled WGS sequence"/>
</dbReference>
<comment type="caution">
    <text evidence="8">The sequence shown here is derived from an EMBL/GenBank/DDBJ whole genome shotgun (WGS) entry which is preliminary data.</text>
</comment>
<dbReference type="EMBL" id="SCFB01000007">
    <property type="protein sequence ID" value="RZI45696.1"/>
    <property type="molecule type" value="Genomic_DNA"/>
</dbReference>
<comment type="subcellular location">
    <subcellularLocation>
        <location evidence="1">Cell envelope</location>
    </subcellularLocation>
    <subcellularLocation>
        <location evidence="2">Cell outer membrane</location>
    </subcellularLocation>
    <subcellularLocation>
        <location evidence="3">Secreted</location>
    </subcellularLocation>
</comment>
<dbReference type="NCBIfam" id="TIGR01376">
    <property type="entry name" value="POMP_repeat"/>
    <property type="match status" value="5"/>
</dbReference>
<name>A0A4Q7DLR8_9PROT</name>
<dbReference type="GO" id="GO:0005576">
    <property type="term" value="C:extracellular region"/>
    <property type="evidence" value="ECO:0007669"/>
    <property type="project" value="UniProtKB-SubCell"/>
</dbReference>
<dbReference type="GO" id="GO:0009279">
    <property type="term" value="C:cell outer membrane"/>
    <property type="evidence" value="ECO:0007669"/>
    <property type="project" value="UniProtKB-SubCell"/>
</dbReference>
<dbReference type="PROSITE" id="PS51257">
    <property type="entry name" value="PROKAR_LIPOPROTEIN"/>
    <property type="match status" value="1"/>
</dbReference>
<keyword evidence="4" id="KW-0964">Secreted</keyword>